<protein>
    <submittedName>
        <fullName evidence="3">Dermokine</fullName>
    </submittedName>
</protein>
<evidence type="ECO:0000313" key="3">
    <source>
        <dbReference type="EMBL" id="KAF6285536.1"/>
    </source>
</evidence>
<evidence type="ECO:0000256" key="2">
    <source>
        <dbReference type="SAM" id="SignalP"/>
    </source>
</evidence>
<dbReference type="VEuPathDB" id="HostDB:GeneID_118674255"/>
<dbReference type="InterPro" id="IPR033541">
    <property type="entry name" value="Dermokine"/>
</dbReference>
<dbReference type="GO" id="GO:0005615">
    <property type="term" value="C:extracellular space"/>
    <property type="evidence" value="ECO:0007669"/>
    <property type="project" value="TreeGrafter"/>
</dbReference>
<feature type="compositionally biased region" description="Low complexity" evidence="1">
    <location>
        <begin position="202"/>
        <end position="220"/>
    </location>
</feature>
<dbReference type="GO" id="GO:1903575">
    <property type="term" value="P:cornified envelope assembly"/>
    <property type="evidence" value="ECO:0007669"/>
    <property type="project" value="InterPro"/>
</dbReference>
<dbReference type="EMBL" id="JABWUV010000019">
    <property type="protein sequence ID" value="KAF6285536.1"/>
    <property type="molecule type" value="Genomic_DNA"/>
</dbReference>
<dbReference type="AlphaFoldDB" id="A0A7J7SAP3"/>
<dbReference type="Proteomes" id="UP000527355">
    <property type="component" value="Unassembled WGS sequence"/>
</dbReference>
<feature type="chain" id="PRO_5029460779" evidence="2">
    <location>
        <begin position="22"/>
        <end position="393"/>
    </location>
</feature>
<gene>
    <name evidence="3" type="ORF">mMyoMyo1_003947</name>
</gene>
<reference evidence="3 4" key="1">
    <citation type="journal article" date="2020" name="Nature">
        <title>Six reference-quality genomes reveal evolution of bat adaptations.</title>
        <authorList>
            <person name="Jebb D."/>
            <person name="Huang Z."/>
            <person name="Pippel M."/>
            <person name="Hughes G.M."/>
            <person name="Lavrichenko K."/>
            <person name="Devanna P."/>
            <person name="Winkler S."/>
            <person name="Jermiin L.S."/>
            <person name="Skirmuntt E.C."/>
            <person name="Katzourakis A."/>
            <person name="Burkitt-Gray L."/>
            <person name="Ray D.A."/>
            <person name="Sullivan K.A.M."/>
            <person name="Roscito J.G."/>
            <person name="Kirilenko B.M."/>
            <person name="Davalos L.M."/>
            <person name="Corthals A.P."/>
            <person name="Power M.L."/>
            <person name="Jones G."/>
            <person name="Ransome R.D."/>
            <person name="Dechmann D.K.N."/>
            <person name="Locatelli A.G."/>
            <person name="Puechmaille S.J."/>
            <person name="Fedrigo O."/>
            <person name="Jarvis E.D."/>
            <person name="Hiller M."/>
            <person name="Vernes S.C."/>
            <person name="Myers E.W."/>
            <person name="Teeling E.C."/>
        </authorList>
    </citation>
    <scope>NUCLEOTIDE SEQUENCE [LARGE SCALE GENOMIC DNA]</scope>
    <source>
        <strain evidence="3">MMyoMyo1</strain>
        <tissue evidence="3">Flight muscle</tissue>
    </source>
</reference>
<evidence type="ECO:0000313" key="4">
    <source>
        <dbReference type="Proteomes" id="UP000527355"/>
    </source>
</evidence>
<dbReference type="PANTHER" id="PTHR36881:SF1">
    <property type="entry name" value="DERMOKINE"/>
    <property type="match status" value="1"/>
</dbReference>
<keyword evidence="2" id="KW-0732">Signal</keyword>
<feature type="compositionally biased region" description="Gly residues" evidence="1">
    <location>
        <begin position="158"/>
        <end position="167"/>
    </location>
</feature>
<feature type="compositionally biased region" description="Gly residues" evidence="1">
    <location>
        <begin position="109"/>
        <end position="123"/>
    </location>
</feature>
<keyword evidence="4" id="KW-1185">Reference proteome</keyword>
<proteinExistence type="predicted"/>
<feature type="region of interest" description="Disordered" evidence="1">
    <location>
        <begin position="89"/>
        <end position="253"/>
    </location>
</feature>
<sequence length="393" mass="39531">MKLQGSLACLLLALYLGSGEAGPLLSGGASAEAGFGEAVGHAAGDAISHGISEAIGQGAGEAAHALGNTGSEAGRQAENIIRHGIDAAHSSWQGMPGSNGAWGTNGQPPSGGQGTFGSQGGIGAHSQGNPEGPGNPWIRGHAGGSGGSFGTNSQGSSWGQGGNGGPYNLGPNTQGAVAQPGYGSARGNSNPNTECTNPPPSGSSGSSSNSWEHSSSSSSGSSGGSGGGNKPECDNPGNGVRVSGGSGGQNSQTSGPFNFDTFWKNFKAKLGFINWDAINKGQVPSPSTRALLYFSRLWEDFKHNTPFLNWKEIIEGNYSSSSLQKRAGSAGQPGAGWPEVAAVTSKNYNYNQQAYPTASGGQYSAKAPAKGGVTLSSSASRARPGLLQWVKFW</sequence>
<comment type="caution">
    <text evidence="3">The sequence shown here is derived from an EMBL/GenBank/DDBJ whole genome shotgun (WGS) entry which is preliminary data.</text>
</comment>
<organism evidence="3 4">
    <name type="scientific">Myotis myotis</name>
    <name type="common">Greater mouse-eared bat</name>
    <name type="synonym">Vespertilio myotis</name>
    <dbReference type="NCBI Taxonomy" id="51298"/>
    <lineage>
        <taxon>Eukaryota</taxon>
        <taxon>Metazoa</taxon>
        <taxon>Chordata</taxon>
        <taxon>Craniata</taxon>
        <taxon>Vertebrata</taxon>
        <taxon>Euteleostomi</taxon>
        <taxon>Mammalia</taxon>
        <taxon>Eutheria</taxon>
        <taxon>Laurasiatheria</taxon>
        <taxon>Chiroptera</taxon>
        <taxon>Yangochiroptera</taxon>
        <taxon>Vespertilionidae</taxon>
        <taxon>Myotis</taxon>
    </lineage>
</organism>
<evidence type="ECO:0000256" key="1">
    <source>
        <dbReference type="SAM" id="MobiDB-lite"/>
    </source>
</evidence>
<accession>A0A7J7SAP3</accession>
<dbReference type="PANTHER" id="PTHR36881">
    <property type="entry name" value="DERMOKINE"/>
    <property type="match status" value="1"/>
</dbReference>
<name>A0A7J7SAP3_MYOMY</name>
<feature type="signal peptide" evidence="2">
    <location>
        <begin position="1"/>
        <end position="21"/>
    </location>
</feature>
<feature type="compositionally biased region" description="Polar residues" evidence="1">
    <location>
        <begin position="186"/>
        <end position="196"/>
    </location>
</feature>